<sequence>MTKLAIVSILFVTWSTIAPVISFGAGPSNKPGPKVVSKGPTRVTAGRLATFVGSGPLTVLGVTWAKGSAHGQLDIRARYQASGAWSSWTNLGAQPDASEEEAPAARRRGAPAERAGTEPIVVGQATGYEVQVSVKGGGLPKDLQVVSVDASQTGAPPTSPANSASAEGTRPWIYSRADWGADESKRNCTHPEMPSVKAVAVHHTAGNNGYTASQVPSIINGIYTYHTSGLGWCDIGYNVLVDRFGRLWEGRGGGLDRNVQPAAQMGFNMNTSAISALGNYSTSAAPSAMVDAIARFASWRLGLAHVDPKGSTTLISQGGSGNRYSYGQTVRLPTIFAHRDVGYTECPGDNLYAAVPTIRSKARAYSGSAAIFDPSINFWRMSTNDLPAFRINGSTASSQQVALQVTNAATGALVYSATTSSLWQKFSVIWDKRDAGGVVVPPGTYVMRVTSTSATASALPYSTTVQVTGTPVPPGDPAPEHPVNRTPGYFYTGTHAWFTSCGAYSTATRCYVQIYSSRWKRNNWAYTDQGYSSWQGNRLAVTGRWSDGVHAYSTNCSPNVATGARSCRTVVWDANARTWVIDSMVWLGDGR</sequence>
<dbReference type="GO" id="GO:0009253">
    <property type="term" value="P:peptidoglycan catabolic process"/>
    <property type="evidence" value="ECO:0007669"/>
    <property type="project" value="InterPro"/>
</dbReference>
<dbReference type="AlphaFoldDB" id="W9GN55"/>
<evidence type="ECO:0000313" key="6">
    <source>
        <dbReference type="Proteomes" id="UP000019494"/>
    </source>
</evidence>
<dbReference type="InterPro" id="IPR015510">
    <property type="entry name" value="PGRP"/>
</dbReference>
<dbReference type="GO" id="GO:0008270">
    <property type="term" value="F:zinc ion binding"/>
    <property type="evidence" value="ECO:0007669"/>
    <property type="project" value="InterPro"/>
</dbReference>
<protein>
    <recommendedName>
        <fullName evidence="7">N-acetylmuramoyl-L-alanine amidase</fullName>
    </recommendedName>
</protein>
<dbReference type="SMART" id="SM00701">
    <property type="entry name" value="PGRP"/>
    <property type="match status" value="1"/>
</dbReference>
<dbReference type="GO" id="GO:0008745">
    <property type="term" value="F:N-acetylmuramoyl-L-alanine amidase activity"/>
    <property type="evidence" value="ECO:0007669"/>
    <property type="project" value="InterPro"/>
</dbReference>
<dbReference type="PANTHER" id="PTHR11022">
    <property type="entry name" value="PEPTIDOGLYCAN RECOGNITION PROTEIN"/>
    <property type="match status" value="1"/>
</dbReference>
<reference evidence="6" key="1">
    <citation type="submission" date="2013-08" db="EMBL/GenBank/DDBJ databases">
        <title>Intrasporangium oryzae NRRL B-24470.</title>
        <authorList>
            <person name="Liu H."/>
            <person name="Wang G."/>
        </authorList>
    </citation>
    <scope>NUCLEOTIDE SEQUENCE [LARGE SCALE GENOMIC DNA]</scope>
    <source>
        <strain evidence="6">Q5-1</strain>
    </source>
</reference>
<dbReference type="Gene3D" id="2.60.40.4070">
    <property type="match status" value="1"/>
</dbReference>
<feature type="domain" description="Peptidoglycan recognition protein family" evidence="4">
    <location>
        <begin position="171"/>
        <end position="319"/>
    </location>
</feature>
<accession>W9GN55</accession>
<dbReference type="Gene3D" id="3.40.80.10">
    <property type="entry name" value="Peptidoglycan recognition protein-like"/>
    <property type="match status" value="1"/>
</dbReference>
<dbReference type="PATRIC" id="fig|584657.3.peg.457"/>
<feature type="domain" description="N-acetylmuramoyl-L-alanine amidase" evidence="3">
    <location>
        <begin position="184"/>
        <end position="348"/>
    </location>
</feature>
<dbReference type="CDD" id="cd06583">
    <property type="entry name" value="PGRP"/>
    <property type="match status" value="1"/>
</dbReference>
<name>W9GN55_9MICO</name>
<dbReference type="Pfam" id="PF01510">
    <property type="entry name" value="Amidase_2"/>
    <property type="match status" value="1"/>
</dbReference>
<dbReference type="SMART" id="SM00644">
    <property type="entry name" value="Ami_2"/>
    <property type="match status" value="1"/>
</dbReference>
<dbReference type="EMBL" id="AWQS01000009">
    <property type="protein sequence ID" value="EWT07530.1"/>
    <property type="molecule type" value="Genomic_DNA"/>
</dbReference>
<evidence type="ECO:0000259" key="3">
    <source>
        <dbReference type="SMART" id="SM00644"/>
    </source>
</evidence>
<feature type="region of interest" description="Disordered" evidence="2">
    <location>
        <begin position="90"/>
        <end position="115"/>
    </location>
</feature>
<evidence type="ECO:0000256" key="2">
    <source>
        <dbReference type="SAM" id="MobiDB-lite"/>
    </source>
</evidence>
<evidence type="ECO:0000313" key="5">
    <source>
        <dbReference type="EMBL" id="EWT07530.1"/>
    </source>
</evidence>
<organism evidence="5 6">
    <name type="scientific">Intrasporangium chromatireducens Q5-1</name>
    <dbReference type="NCBI Taxonomy" id="584657"/>
    <lineage>
        <taxon>Bacteria</taxon>
        <taxon>Bacillati</taxon>
        <taxon>Actinomycetota</taxon>
        <taxon>Actinomycetes</taxon>
        <taxon>Micrococcales</taxon>
        <taxon>Intrasporangiaceae</taxon>
        <taxon>Intrasporangium</taxon>
    </lineage>
</organism>
<evidence type="ECO:0000259" key="4">
    <source>
        <dbReference type="SMART" id="SM00701"/>
    </source>
</evidence>
<comment type="similarity">
    <text evidence="1">Belongs to the N-acetylmuramoyl-L-alanine amidase 2 family.</text>
</comment>
<keyword evidence="6" id="KW-1185">Reference proteome</keyword>
<dbReference type="InterPro" id="IPR036505">
    <property type="entry name" value="Amidase/PGRP_sf"/>
</dbReference>
<dbReference type="SUPFAM" id="SSF55846">
    <property type="entry name" value="N-acetylmuramoyl-L-alanine amidase-like"/>
    <property type="match status" value="1"/>
</dbReference>
<comment type="caution">
    <text evidence="5">The sequence shown here is derived from an EMBL/GenBank/DDBJ whole genome shotgun (WGS) entry which is preliminary data.</text>
</comment>
<evidence type="ECO:0008006" key="7">
    <source>
        <dbReference type="Google" id="ProtNLM"/>
    </source>
</evidence>
<evidence type="ECO:0000256" key="1">
    <source>
        <dbReference type="ARBA" id="ARBA00007553"/>
    </source>
</evidence>
<proteinExistence type="inferred from homology"/>
<dbReference type="PANTHER" id="PTHR11022:SF41">
    <property type="entry name" value="PEPTIDOGLYCAN-RECOGNITION PROTEIN LC-RELATED"/>
    <property type="match status" value="1"/>
</dbReference>
<dbReference type="Proteomes" id="UP000019494">
    <property type="component" value="Unassembled WGS sequence"/>
</dbReference>
<dbReference type="InterPro" id="IPR002502">
    <property type="entry name" value="Amidase_domain"/>
</dbReference>
<dbReference type="InterPro" id="IPR006619">
    <property type="entry name" value="PGRP_domain_met/bac"/>
</dbReference>
<gene>
    <name evidence="5" type="ORF">N864_06380</name>
</gene>